<accession>A0A1I7SSS0</accession>
<dbReference type="Proteomes" id="UP000582659">
    <property type="component" value="Unassembled WGS sequence"/>
</dbReference>
<dbReference type="EMBL" id="CAJFCV020000003">
    <property type="protein sequence ID" value="CAG9108903.1"/>
    <property type="molecule type" value="Genomic_DNA"/>
</dbReference>
<proteinExistence type="predicted"/>
<evidence type="ECO:0000313" key="4">
    <source>
        <dbReference type="WBParaSite" id="BXY_1608700.1"/>
    </source>
</evidence>
<evidence type="ECO:0000313" key="3">
    <source>
        <dbReference type="Proteomes" id="UP000659654"/>
    </source>
</evidence>
<reference evidence="4" key="1">
    <citation type="submission" date="2016-11" db="UniProtKB">
        <authorList>
            <consortium name="WormBaseParasite"/>
        </authorList>
    </citation>
    <scope>IDENTIFICATION</scope>
</reference>
<organism evidence="2 4">
    <name type="scientific">Bursaphelenchus xylophilus</name>
    <name type="common">Pinewood nematode worm</name>
    <name type="synonym">Aphelenchoides xylophilus</name>
    <dbReference type="NCBI Taxonomy" id="6326"/>
    <lineage>
        <taxon>Eukaryota</taxon>
        <taxon>Metazoa</taxon>
        <taxon>Ecdysozoa</taxon>
        <taxon>Nematoda</taxon>
        <taxon>Chromadorea</taxon>
        <taxon>Rhabditida</taxon>
        <taxon>Tylenchina</taxon>
        <taxon>Tylenchomorpha</taxon>
        <taxon>Aphelenchoidea</taxon>
        <taxon>Aphelenchoididae</taxon>
        <taxon>Bursaphelenchus</taxon>
    </lineage>
</organism>
<evidence type="ECO:0000313" key="1">
    <source>
        <dbReference type="EMBL" id="CAD5221939.1"/>
    </source>
</evidence>
<dbReference type="OrthoDB" id="5950777at2759"/>
<dbReference type="Proteomes" id="UP000659654">
    <property type="component" value="Unassembled WGS sequence"/>
</dbReference>
<gene>
    <name evidence="1" type="ORF">BXYJ_LOCUS6928</name>
</gene>
<dbReference type="AlphaFoldDB" id="A0A1I7SSS0"/>
<keyword evidence="3" id="KW-1185">Reference proteome</keyword>
<dbReference type="SMR" id="A0A1I7SSS0"/>
<reference evidence="1" key="2">
    <citation type="submission" date="2020-09" db="EMBL/GenBank/DDBJ databases">
        <authorList>
            <person name="Kikuchi T."/>
        </authorList>
    </citation>
    <scope>NUCLEOTIDE SEQUENCE</scope>
    <source>
        <strain evidence="1">Ka4C1</strain>
    </source>
</reference>
<dbReference type="Proteomes" id="UP000095284">
    <property type="component" value="Unplaced"/>
</dbReference>
<name>A0A1I7SSS0_BURXY</name>
<dbReference type="WBParaSite" id="BXY_1608700.1">
    <property type="protein sequence ID" value="BXY_1608700.1"/>
    <property type="gene ID" value="BXY_1608700"/>
</dbReference>
<dbReference type="EMBL" id="CAJFDI010000003">
    <property type="protein sequence ID" value="CAD5221939.1"/>
    <property type="molecule type" value="Genomic_DNA"/>
</dbReference>
<sequence>MPYRIFRRILNDERVIQQMADSWPMRRAAKLAVTSTFQLRHKIESSGLMDGLLARTSNFRRLFQEEYKKRLEQRK</sequence>
<evidence type="ECO:0000313" key="2">
    <source>
        <dbReference type="Proteomes" id="UP000095284"/>
    </source>
</evidence>
<protein>
    <submittedName>
        <fullName evidence="1">(pine wood nematode) hypothetical protein</fullName>
    </submittedName>
</protein>